<keyword evidence="2" id="KW-0732">Signal</keyword>
<evidence type="ECO:0000313" key="4">
    <source>
        <dbReference type="Proteomes" id="UP000198949"/>
    </source>
</evidence>
<evidence type="ECO:0000256" key="1">
    <source>
        <dbReference type="SAM" id="MobiDB-lite"/>
    </source>
</evidence>
<accession>A0A1G6VLG1</accession>
<feature type="chain" id="PRO_5011591459" evidence="2">
    <location>
        <begin position="28"/>
        <end position="48"/>
    </location>
</feature>
<name>A0A1G6VLG1_9ACTN</name>
<keyword evidence="4" id="KW-1185">Reference proteome</keyword>
<evidence type="ECO:0000256" key="2">
    <source>
        <dbReference type="SAM" id="SignalP"/>
    </source>
</evidence>
<reference evidence="4" key="1">
    <citation type="submission" date="2016-10" db="EMBL/GenBank/DDBJ databases">
        <authorList>
            <person name="Varghese N."/>
            <person name="Submissions S."/>
        </authorList>
    </citation>
    <scope>NUCLEOTIDE SEQUENCE [LARGE SCALE GENOMIC DNA]</scope>
    <source>
        <strain evidence="4">CGMCC 4.3516</strain>
    </source>
</reference>
<dbReference type="Proteomes" id="UP000198949">
    <property type="component" value="Unassembled WGS sequence"/>
</dbReference>
<evidence type="ECO:0000313" key="3">
    <source>
        <dbReference type="EMBL" id="SDD54361.1"/>
    </source>
</evidence>
<organism evidence="3 4">
    <name type="scientific">Glycomyces harbinensis</name>
    <dbReference type="NCBI Taxonomy" id="58114"/>
    <lineage>
        <taxon>Bacteria</taxon>
        <taxon>Bacillati</taxon>
        <taxon>Actinomycetota</taxon>
        <taxon>Actinomycetes</taxon>
        <taxon>Glycomycetales</taxon>
        <taxon>Glycomycetaceae</taxon>
        <taxon>Glycomyces</taxon>
    </lineage>
</organism>
<gene>
    <name evidence="3" type="ORF">SAMN05216270_1058</name>
</gene>
<sequence length="48" mass="4743">MRLKRITALALIGGALLAALAAAPASAHTAAPAGYTTNGEEPWPRGSG</sequence>
<protein>
    <submittedName>
        <fullName evidence="3">Uncharacterized protein</fullName>
    </submittedName>
</protein>
<proteinExistence type="predicted"/>
<dbReference type="AlphaFoldDB" id="A0A1G6VLG1"/>
<dbReference type="RefSeq" id="WP_177154862.1">
    <property type="nucleotide sequence ID" value="NZ_FNAD01000005.1"/>
</dbReference>
<feature type="signal peptide" evidence="2">
    <location>
        <begin position="1"/>
        <end position="27"/>
    </location>
</feature>
<feature type="region of interest" description="Disordered" evidence="1">
    <location>
        <begin position="29"/>
        <end position="48"/>
    </location>
</feature>
<dbReference type="EMBL" id="FNAD01000005">
    <property type="protein sequence ID" value="SDD54361.1"/>
    <property type="molecule type" value="Genomic_DNA"/>
</dbReference>